<dbReference type="OrthoDB" id="6588at10239"/>
<keyword evidence="3" id="KW-1185">Reference proteome</keyword>
<keyword evidence="2" id="KW-0378">Hydrolase</keyword>
<keyword evidence="2" id="KW-0269">Exonuclease</keyword>
<protein>
    <submittedName>
        <fullName evidence="2">5'-3' exonuclease</fullName>
    </submittedName>
</protein>
<keyword evidence="2" id="KW-0540">Nuclease</keyword>
<keyword evidence="1" id="KW-0175">Coiled coil</keyword>
<organism evidence="2 3">
    <name type="scientific">Pseudomonas phage Bf7</name>
    <dbReference type="NCBI Taxonomy" id="1100790"/>
    <lineage>
        <taxon>Viruses</taxon>
        <taxon>Duplodnaviria</taxon>
        <taxon>Heunggongvirae</taxon>
        <taxon>Uroviricota</taxon>
        <taxon>Caudoviricetes</taxon>
        <taxon>Autographivirales</taxon>
        <taxon>Autonotataviridae</taxon>
        <taxon>Bifseptvirus</taxon>
        <taxon>Bifseptvirus Bf7</taxon>
    </lineage>
</organism>
<dbReference type="SUPFAM" id="SSF88723">
    <property type="entry name" value="PIN domain-like"/>
    <property type="match status" value="1"/>
</dbReference>
<dbReference type="InterPro" id="IPR029060">
    <property type="entry name" value="PIN-like_dom_sf"/>
</dbReference>
<dbReference type="GO" id="GO:0004527">
    <property type="term" value="F:exonuclease activity"/>
    <property type="evidence" value="ECO:0007669"/>
    <property type="project" value="UniProtKB-KW"/>
</dbReference>
<dbReference type="RefSeq" id="YP_005098179.1">
    <property type="nucleotide sequence ID" value="NC_016764.1"/>
</dbReference>
<dbReference type="KEGG" id="vg:11605081"/>
<accession>H2ELV9</accession>
<gene>
    <name evidence="2" type="ORF">BF7_00115</name>
</gene>
<reference evidence="2 3" key="1">
    <citation type="journal article" date="2012" name="FEMS Microbiol. Lett.">
        <title>Isolation of new Pseudomonas tolaasii bacteriophages and genomic investigation of the lytic phage BF7.</title>
        <authorList>
            <person name="Sajben-Nagy E."/>
            <person name="Maroti G."/>
            <person name="Kredics L."/>
            <person name="Horvath B."/>
            <person name="Parducz A."/>
            <person name="Vagvolgyi C."/>
            <person name="Manczinger L."/>
        </authorList>
    </citation>
    <scope>NUCLEOTIDE SEQUENCE [LARGE SCALE GENOMIC DNA]</scope>
</reference>
<dbReference type="GeneID" id="11605081"/>
<dbReference type="EMBL" id="JN991020">
    <property type="protein sequence ID" value="AEX65861.1"/>
    <property type="molecule type" value="Genomic_DNA"/>
</dbReference>
<evidence type="ECO:0000313" key="3">
    <source>
        <dbReference type="Proteomes" id="UP000007746"/>
    </source>
</evidence>
<proteinExistence type="predicted"/>
<name>H2ELV9_9CAUD</name>
<feature type="coiled-coil region" evidence="1">
    <location>
        <begin position="299"/>
        <end position="326"/>
    </location>
</feature>
<evidence type="ECO:0000313" key="2">
    <source>
        <dbReference type="EMBL" id="AEX65861.1"/>
    </source>
</evidence>
<evidence type="ECO:0000256" key="1">
    <source>
        <dbReference type="SAM" id="Coils"/>
    </source>
</evidence>
<dbReference type="Proteomes" id="UP000007746">
    <property type="component" value="Segment"/>
</dbReference>
<sequence>MDWLEAAIAAAGDEPMPCSVIPDVVPGRLVQIDGDYAAYFMAGNDDTDSGTARRNLMQRFSTIKEMTGASGVVVHLSADGCTKADRFLIATVQPYQEQRAGSARPKNWRSLREFMESYKGPAFTPKIWGDREADDGMAYMQQKWVAEGKGELIVTATRDKDMRQYPGWHMDWMTYQLTYVPQGAYEVIGANDLIYGHKWLWLQTLQGDGADHIKGLPFHLKPNGKWESVGDARALVRLAGIDNDADAFDEVVRLYDTYYTPTAGLLRLAETLLLVWLRRDQKATFTDMVSWLQLRDDQKARLTAALLEHQKRVQDMKAEVTRIEANQQST</sequence>